<protein>
    <recommendedName>
        <fullName evidence="1">Sulfotransferase domain-containing protein</fullName>
    </recommendedName>
</protein>
<keyword evidence="3" id="KW-1185">Reference proteome</keyword>
<evidence type="ECO:0000259" key="1">
    <source>
        <dbReference type="Pfam" id="PF00685"/>
    </source>
</evidence>
<gene>
    <name evidence="2" type="ORF">E3W66_09845</name>
</gene>
<feature type="domain" description="Sulfotransferase" evidence="1">
    <location>
        <begin position="13"/>
        <end position="226"/>
    </location>
</feature>
<name>A0A4Y8UG93_9GAMM</name>
<sequence length="273" mass="31861">MPRDSNRTFILGLGHQKCGTSWLYRYLCSRANFSQGIAKEYHVWDALDAELATGFRQRYHPEQSQYSRRNIIHAMQNNTSLYFDYFAQLMLNGFNLSADITPLYCLLDRQRLEKIQEGFNQRNINVKVVILVRNPAERIASAVRFNLQRENFQEGIRPGEHCFSSALEQYITSQHCQIRTLYQNAIIEAEQVFDRQDIYVGFYEEMFNAPQITALSDFLGVAANPEFATVKINSTPRNKGSLDNSERSKIRQLYASVYDYFFARFPHSRTLWS</sequence>
<accession>A0A4Y8UG93</accession>
<dbReference type="EMBL" id="SPIA01000005">
    <property type="protein sequence ID" value="TFH67141.1"/>
    <property type="molecule type" value="Genomic_DNA"/>
</dbReference>
<proteinExistence type="predicted"/>
<reference evidence="2 3" key="1">
    <citation type="submission" date="2019-03" db="EMBL/GenBank/DDBJ databases">
        <title>Draft genome of Gammaproteobacteria bacterium LSUCC0057, a member of the SAR92 clade.</title>
        <authorList>
            <person name="Lanclos V.C."/>
            <person name="Doiron C."/>
            <person name="Henson M.W."/>
            <person name="Thrash J.C."/>
        </authorList>
    </citation>
    <scope>NUCLEOTIDE SEQUENCE [LARGE SCALE GENOMIC DNA]</scope>
    <source>
        <strain evidence="2 3">LSUCC0057</strain>
    </source>
</reference>
<evidence type="ECO:0000313" key="3">
    <source>
        <dbReference type="Proteomes" id="UP000298133"/>
    </source>
</evidence>
<dbReference type="InterPro" id="IPR000863">
    <property type="entry name" value="Sulfotransferase_dom"/>
</dbReference>
<dbReference type="AlphaFoldDB" id="A0A4Y8UG93"/>
<dbReference type="SUPFAM" id="SSF52540">
    <property type="entry name" value="P-loop containing nucleoside triphosphate hydrolases"/>
    <property type="match status" value="1"/>
</dbReference>
<dbReference type="Gene3D" id="3.40.50.300">
    <property type="entry name" value="P-loop containing nucleotide triphosphate hydrolases"/>
    <property type="match status" value="1"/>
</dbReference>
<dbReference type="Proteomes" id="UP000298133">
    <property type="component" value="Unassembled WGS sequence"/>
</dbReference>
<evidence type="ECO:0000313" key="2">
    <source>
        <dbReference type="EMBL" id="TFH67141.1"/>
    </source>
</evidence>
<organism evidence="2 3">
    <name type="scientific">Gammaproteobacteria bacterium LSUCC0057</name>
    <dbReference type="NCBI Taxonomy" id="2559237"/>
    <lineage>
        <taxon>Bacteria</taxon>
        <taxon>Pseudomonadati</taxon>
        <taxon>Pseudomonadota</taxon>
        <taxon>Gammaproteobacteria</taxon>
        <taxon>Cellvibrionales</taxon>
        <taxon>Porticoccaceae</taxon>
        <taxon>SAR92 clade</taxon>
    </lineage>
</organism>
<dbReference type="OrthoDB" id="9075305at2"/>
<dbReference type="InterPro" id="IPR027417">
    <property type="entry name" value="P-loop_NTPase"/>
</dbReference>
<dbReference type="GO" id="GO:0008146">
    <property type="term" value="F:sulfotransferase activity"/>
    <property type="evidence" value="ECO:0007669"/>
    <property type="project" value="InterPro"/>
</dbReference>
<dbReference type="Pfam" id="PF00685">
    <property type="entry name" value="Sulfotransfer_1"/>
    <property type="match status" value="1"/>
</dbReference>
<comment type="caution">
    <text evidence="2">The sequence shown here is derived from an EMBL/GenBank/DDBJ whole genome shotgun (WGS) entry which is preliminary data.</text>
</comment>